<organism evidence="1 2">
    <name type="scientific">Cylindrotheca closterium</name>
    <dbReference type="NCBI Taxonomy" id="2856"/>
    <lineage>
        <taxon>Eukaryota</taxon>
        <taxon>Sar</taxon>
        <taxon>Stramenopiles</taxon>
        <taxon>Ochrophyta</taxon>
        <taxon>Bacillariophyta</taxon>
        <taxon>Bacillariophyceae</taxon>
        <taxon>Bacillariophycidae</taxon>
        <taxon>Bacillariales</taxon>
        <taxon>Bacillariaceae</taxon>
        <taxon>Cylindrotheca</taxon>
    </lineage>
</organism>
<dbReference type="AlphaFoldDB" id="A0AAD2CMR5"/>
<dbReference type="EMBL" id="CAKOGP040000668">
    <property type="protein sequence ID" value="CAJ1937792.1"/>
    <property type="molecule type" value="Genomic_DNA"/>
</dbReference>
<sequence length="121" mass="13896">MDISTTYKPNYTDVDTPRGRNMEHVSFDFPELDDDTCSPLPRRKDENANDFILMSSLLMMLGGVATHAAKVTGHSAEYLLRMLVTTLKEKWKRTETHPVIGQELFFECQKPIHASQEVPRR</sequence>
<protein>
    <submittedName>
        <fullName evidence="1">Uncharacterized protein</fullName>
    </submittedName>
</protein>
<gene>
    <name evidence="1" type="ORF">CYCCA115_LOCUS5820</name>
</gene>
<dbReference type="Proteomes" id="UP001295423">
    <property type="component" value="Unassembled WGS sequence"/>
</dbReference>
<proteinExistence type="predicted"/>
<comment type="caution">
    <text evidence="1">The sequence shown here is derived from an EMBL/GenBank/DDBJ whole genome shotgun (WGS) entry which is preliminary data.</text>
</comment>
<name>A0AAD2CMR5_9STRA</name>
<keyword evidence="2" id="KW-1185">Reference proteome</keyword>
<evidence type="ECO:0000313" key="2">
    <source>
        <dbReference type="Proteomes" id="UP001295423"/>
    </source>
</evidence>
<evidence type="ECO:0000313" key="1">
    <source>
        <dbReference type="EMBL" id="CAJ1937792.1"/>
    </source>
</evidence>
<reference evidence="1" key="1">
    <citation type="submission" date="2023-08" db="EMBL/GenBank/DDBJ databases">
        <authorList>
            <person name="Audoor S."/>
            <person name="Bilcke G."/>
        </authorList>
    </citation>
    <scope>NUCLEOTIDE SEQUENCE</scope>
</reference>
<accession>A0AAD2CMR5</accession>